<keyword evidence="15" id="KW-1133">Transmembrane helix</keyword>
<dbReference type="SUPFAM" id="SSF57850">
    <property type="entry name" value="RING/U-box"/>
    <property type="match status" value="1"/>
</dbReference>
<dbReference type="InterPro" id="IPR038648">
    <property type="entry name" value="PHR_sf"/>
</dbReference>
<sequence length="4917" mass="566016">MAIQVTTTTTRSSGGCVATIPLWVIKAVSLIAACIVLYVFLSYPSRVAHFPKTAILFLITAGFLLGWSLRAISGNFFNIIYVNHFYYWVLALLNLFALIMAIVNLANEGNTTWKNSLILLTVSFAASTIASLIVLIFLVGGKYTIYFMANFSTKKRKIKKEKENDKDTFIKLFKLLKKISKLQEGINNHGEWNNNNNKYNESNITIPEDNSILMGNDMYSRIFKNLITIVKPSNFVANSMGRRCLSKADILLDIDGGEFDEEGLMDNVNLISILDRNIVENFIRKQKVYKNGIFDSTTEDTDTGDSSSFKSYCKPTSNSLIFSGYQVIFSIILDLQDQNPNMCIKALQELKRQLECIPFRKLHYTNTGKFKNSNIFQMSDTPSNEIEIMTHSMATKLKILRLHYNKTIADLAQNCLLGLSIAYGSINMIFDIIKSIIINERSTSERLVESGEYFKQQQQQHHNNDNDYCKVPYNFYQFVLFIQKMSLCCGWNLDRYLDSWHEDTIDNHSLLYQFDIIHKSTKKRNENKAFSSITSDGTYLYILNYIGLFKVGTGFNETKRGHIYMLNATIYGNENRNLYLFQKNKIEYLLVDDTIVASNDFNFHKTFLLIDKETLQDLYHIVVKAPAISTKTTFKDHLYFVDNSMKESYDDSKLMFTCLDEKSNDLVIEELEINEMFEAIQKNYDNDMKDFYIKQRYKLVYYSFAKINSSSNGNDIEKIKIPNYLFQKEIKNYYEIKDSSNKEIIGKVLLTGCGNLWYCGDCQKFGLQISDTEVDSEIDEDDDGNGIDNDIKNFSNEKKWKKFILSNFFIIENGNEKIKYISYTHDIPDSMLLTLDNGKILLLGKSIFTIPLIKGNEFINTPTKISSPSHFIPTLYVKEEILLDNDKNQKISTPVRRIRFNYNKKKIIKAILRKEFCFFITETGMSYMIPLPKLGKNNCFIKTTLDSPEVTSLENVSVKDVVFGKNHAVILDKHGKVWTLGCNDKFQCGKDGKGSDNNMLKNNLTLNDKNLPHPQRSEDHSPVKLSTRNIPINSICRNDNHYFSPDDPPTICFICNKCSAKGSRCSYSMTHSENTFNKKSGIILKKGDLCKCLTKSNGKVIGVCCRCGICKSCATNYGTYIREAQKDPNENKKRKEVDEKVNYEWASTLPINEVIIDIKAGDNHSIILTKDGSVYTFGSNDYGQLGIENVEEERKEKRYFYKVSFGSQKVKIDQITAGANVSIAKTDTGILWLWGLIDKGNKHQNTPRIIKKKPTILNDIINEIVDDDLKSKVNKILKNCSCSWLCMSNDSLILQLRKNLLQSNFCDTKLSSSQLKLNNCKIITDNNYYVIMPKKISKNQVPKYILLNKKRQGTFIQYIPFSNDLLYPKISLSFDTINTDIIWYYDAIEMSVKCYKKYLLKLSGHNINDYEDRVTKINIHENMLISEGLELFNLPEFIIPDNLSYISSINKLSDTQIGLIYLKSILSYTIISSLSHSTYENCYLKEDRSYDPENFKACVKNENNANIFPYPNLTRYIGSKVNDKNNFKIFKVSRFTSYSNGWSYYIPNALTAVEAISFKSNKVINLCGIGLFGGKGNYKANVRIYKLKGIKKIEEYENDDEFAEVLANEEVMYETGVQRFSSRKEIDIYCVNLKKPIKLEKEEWYTVIVNMTGEPGFCGKNGKEQVKIDSGSGKEDKNGDIIITFKNSLAANNGTDIKVGQVPELFIEIPKGDFHDNDIKNDSNTILTSPALSTLNVVMAETIISTMTDEMFNLNTIISINIDGISNLLKIIECTIDTCFDIKNNSSIYSDNIRNLSNIDDIKWNKERSISLCIMGIKMITYCMKIRYPKEYFNYKTNNNLKQKYRYISNPLNIDFLYTEIDADIIIRFYQLLTCILKHASKNISCSDEGIYSLAKETSETFISCGYLFFSIKEVIMGNLIKCIIRSDMNKKIAVENFNYWKLYSLFKFIYDNKEDGHIDDLYSFMKFYEPNFCGNEFGRRSSGCNVFENTKFGYDLGQRLITSIDTIGYGNGTLLQREIDVTTDDFDKASKPINIIKFLFGFAFEKNTTTTEEGDNLEEAVGENYKKIRFKLKSITQKLLTCTFKKIIKSYSNMCQQQNIMTSLCRFSKISGGKSWEYLNNINIKTGTSNTNGRKGSLTGSQERSVDAISFSINNSGIILYGFSIFTGSLIMEKKEDIICMFEAELIEINESENKDNHKVLDHITGSVELLKSSKTQPWNGEVIEDGVETFQCHDIFFSKSISLSPNMIYTIKISFYFSIPLITAISLPNCCYITYFGENGTSTLQLINGTKITFFTSELCNNGTTVNRGQIPRILYTIREEQSRIVDRETTKEILRNLADIIIGNVVENTKNLILNEKVYLESEKSEIKSNDDRNDSKIMDLNFMINIINYSHIFSELDKRNTLIVLMNLQNLVKIIGPILMEMKCKYYTSITFPENKILLSNYCRLYNGSNVCVIESEHPYKKGSFMAQFVKLHEMIDYMVLNFDPDCCCYSTNDKLSIYLVKKSLEDNDFSNINDVIVNGSLEKNFIKVCTFYGRGKNFEKSNGNWPIEFITLPGRKLLFIFESIGGDDKNLLTNEEENIFCWGFKCTVTGYRNFINENKYYGDWNEMNMIERLETLEKELVHITSDGCRLLMLNQNKKNLNHGMIGWCEENERGKNFYNFISKHENILKKGLFIDVKLQIKNVIEDGIVEDMDIDDIYNEEDDLLTKMGNENSVEKTFFNDFIEDKHFSKGSIFLRDILFEGNKSDEIGSDKYGNIMAHVDSFDNLLTEFIDLRTSELEIYLPGKDEDDCDTNNGNLESLQEQVLVGQKIIIRLVLKDQNGKILRNIDNLKKCFIEIRESIGEVMNSNIQYSNVVPPYISNINSYDSFEECYEGKKRAQLFSLIASHPYKPSIAMKSKYIAMTINPIFQDYSFEEIRWSYITGMKKVTKERYEFIYDNETNSRIVEWIPKKKGIYKILAYLEDKQFLVNRNVSVNVEDSERSDIKGKKSILSVTANSKEKQLKASWDYNSHNSGVRIRHAPSLQSYTIGVVAHTTRFNFIDIIDNKDGIWLKVNINEDGLKNFLFNKNEICLPDKEWQYGYLLQYNKILNIELIKREDLLSNDRGRSPFEVEIPHLSNEMKEHTSSVNNFSQEFKNDCSSSWNFKEKLIKSNKIIYNDKRILLTPYVFKSCRALFATYLWHTNKTNKIINIIEVWNEENKNNKNDDFVHEIKNLWKKIIKEVLKYLENQRYIMSSIESMKASIPESDFLYHNNYKVYETPVKDSTMKNNGNTIAPPLSPLGNLNIPPLSVFKGTQIHGILNMGHCELCNKYFDKPVTSHMKLLHPGCGAPSGGKGYNSAGNYTSGWSGSCGEGAPGNYAWYILCLKCRDKYLNTEVVNINKNTFSYGTGMVEEIGDKNSSNETDETTIEDKLEEDVIRKAIFLLKLNPYINENSCVKKNFHQTKVDEYDDEVFDKIDHSDSEILHSILKRKSSLKKKHYSGSDLVINNQNTNAISDPGPSKFSCNLIEDNIDELKIDDNKKLKVNTILKGKKEGYKRTARSQGNYQEYEDINRETYSFFETSNSPKIIDIRKVEHEIFSFVFDNTPTIDLNLIKNHLKNCIKTSFLLSFTYQTFLNLIRIVSSEESIEDILFSHIETLTIFSNNMYNYISTTQKKSYSFFKNLKILPHPGKICLLSGEELVKEVVEDFHNFIISLSLIIKAEDEVKEVQDMTIIERDKFRQLKNLCLKNWNFQYTRFDKDILKELCCIVKILSSIMSSPPSKEGKRIFLMKLKEIQDPSYNLWSYPTSGECEVNKFINITKKLKFDSSSNTEILNAIMEDNLETFWESSEDNKNKERYIEVEFGNLAILKHREKSSSASSNTIREVPEIITVYIDNSIDDKNFYINEVVFKAYTFNSDYGYEGNKIDGNCEFLVLKDVKLKKNFKGWVNCYLGKIKYDLKKIRVTLRSPNSLVRLRRLIILAGEDDVMERKYNFPEKEDEYISRSFSIPNSSSVDTFSDEEQSSTNNTPKVESDAFILFKAITGQVFEENLNDTVDEGCCEDEKRFDDTKIVNAKSGSGTKLRNQILDYLFSKNHLEPIKGYVSIQIMKALQKEISLLKDSKKKKVLKIKNEYDGIGKNQLNSKYKYALNLVSIIEKLCSHNFEDIYDGPEFKSHDLLTSIEKIPVEVKALKTDVILLFSELLEVVSDNITTAKSVLNSIDKTIKIINMSEKKNFINEDVGRKVIKNMLNIVVNGAEVGVRIKGQRNMEMFGYENGEIIVKSDHKSGFDGIQNDNNNEDKDIEFIIKNWLEKVSTSDIDSEYGNWSIFIKDEICYNIIEAVNYCLGMKKSIHNDDKILSGDECYHNVYTNNLSSLLMYNNQNITNYIKLIEKPIFWMALTSLSLLTNKQWLDLSTFQNNTSKSIHQKSPISGIQDIKELPFCENHDDYETRASLICYDCNEMKLCKTCFKTLHLSKKKREHSVSTLLSTNLDDDSNNLDECQRNSNRVNVEVHEGSIRLKIENKFLLLVNNRRLKGILELHDIKNSLTNDIENNIYNDNYIHRALNRLKVLNNPILYNFCRFCESPLQTEIEKINGVCYQSECEKYKESVCKKVHPNCGHFCNGTIDEKECLPCLKCPQNLDKLDNNIKDKINQDSDDLCSICYTDKLGSAPCIQVNCGHIFHYHCLMTVLENKWNGPRISFRFMKCPLCLSNLEHKDKESKFEKIMESYRILYEDVKKKSLMRYKYYCNIGTPKQYLIDIEDQENDDVLVEEALQKFMYCLCYKCGKAYYGGDVNCHQVLLQEDDGNQHKITFKPEELICGGCSNVAGGGSCTKHGTEYIEYKCRFCCSVAVYFCFGTTHFCQICHSDFQRLMILKGDELPSCPVGPKATPIIIDGEIKDKKDVCPLKINHPETGVEFSLGCGACRNIREF</sequence>
<evidence type="ECO:0000256" key="11">
    <source>
        <dbReference type="ARBA" id="ARBA00022833"/>
    </source>
</evidence>
<keyword evidence="6" id="KW-0808">Transferase</keyword>
<dbReference type="WBParaSite" id="TCONS_00000131.p1">
    <property type="protein sequence ID" value="TCONS_00000131.p1"/>
    <property type="gene ID" value="XLOC_000149"/>
</dbReference>
<feature type="domain" description="RING-type" evidence="16">
    <location>
        <begin position="4645"/>
        <end position="4695"/>
    </location>
</feature>
<feature type="transmembrane region" description="Helical" evidence="15">
    <location>
        <begin position="53"/>
        <end position="73"/>
    </location>
</feature>
<dbReference type="Pfam" id="PF08005">
    <property type="entry name" value="PHR"/>
    <property type="match status" value="2"/>
</dbReference>
<keyword evidence="15" id="KW-0472">Membrane</keyword>
<protein>
    <recommendedName>
        <fullName evidence="5">RCR-type E3 ubiquitin transferase</fullName>
        <ecNumber evidence="5">2.3.2.33</ecNumber>
    </recommendedName>
</protein>
<evidence type="ECO:0000259" key="16">
    <source>
        <dbReference type="PROSITE" id="PS50089"/>
    </source>
</evidence>
<keyword evidence="8" id="KW-0677">Repeat</keyword>
<dbReference type="Gene3D" id="3.30.40.10">
    <property type="entry name" value="Zinc/RING finger domain, C3HC4 (zinc finger)"/>
    <property type="match status" value="1"/>
</dbReference>
<dbReference type="SUPFAM" id="SSF50985">
    <property type="entry name" value="RCC1/BLIP-II"/>
    <property type="match status" value="1"/>
</dbReference>
<dbReference type="GO" id="GO:0008270">
    <property type="term" value="F:zinc ion binding"/>
    <property type="evidence" value="ECO:0007669"/>
    <property type="project" value="UniProtKB-KW"/>
</dbReference>
<comment type="subcellular location">
    <subcellularLocation>
        <location evidence="2">Cell projection</location>
        <location evidence="2">Axon</location>
    </subcellularLocation>
</comment>
<dbReference type="GO" id="GO:0061630">
    <property type="term" value="F:ubiquitin protein ligase activity"/>
    <property type="evidence" value="ECO:0007669"/>
    <property type="project" value="UniProtKB-EC"/>
</dbReference>
<evidence type="ECO:0000256" key="10">
    <source>
        <dbReference type="ARBA" id="ARBA00022786"/>
    </source>
</evidence>
<accession>A0AAF5HX86</accession>
<proteinExistence type="inferred from homology"/>
<evidence type="ECO:0000256" key="4">
    <source>
        <dbReference type="ARBA" id="ARBA00005415"/>
    </source>
</evidence>
<evidence type="ECO:0000256" key="14">
    <source>
        <dbReference type="PROSITE-ProRule" id="PRU00235"/>
    </source>
</evidence>
<dbReference type="GO" id="GO:0007411">
    <property type="term" value="P:axon guidance"/>
    <property type="evidence" value="ECO:0007669"/>
    <property type="project" value="TreeGrafter"/>
</dbReference>
<evidence type="ECO:0000256" key="5">
    <source>
        <dbReference type="ARBA" id="ARBA00012249"/>
    </source>
</evidence>
<dbReference type="Pfam" id="PF13540">
    <property type="entry name" value="RCC1_2"/>
    <property type="match status" value="1"/>
</dbReference>
<evidence type="ECO:0000256" key="13">
    <source>
        <dbReference type="PROSITE-ProRule" id="PRU00175"/>
    </source>
</evidence>
<comment type="similarity">
    <text evidence="4">Belongs to the RING-Cys relay (RCR) family.</text>
</comment>
<keyword evidence="15" id="KW-0812">Transmembrane</keyword>
<evidence type="ECO:0000256" key="3">
    <source>
        <dbReference type="ARBA" id="ARBA00004906"/>
    </source>
</evidence>
<evidence type="ECO:0000256" key="1">
    <source>
        <dbReference type="ARBA" id="ARBA00000333"/>
    </source>
</evidence>
<evidence type="ECO:0000256" key="2">
    <source>
        <dbReference type="ARBA" id="ARBA00004489"/>
    </source>
</evidence>
<dbReference type="Gene3D" id="2.60.120.820">
    <property type="entry name" value="PHR domain"/>
    <property type="match status" value="2"/>
</dbReference>
<dbReference type="FunFam" id="3.30.40.10:FF:000078">
    <property type="entry name" value="E3 ubiquitin-protein ligase MYCBP2 isoform X1"/>
    <property type="match status" value="1"/>
</dbReference>
<feature type="transmembrane region" description="Helical" evidence="15">
    <location>
        <begin position="117"/>
        <end position="140"/>
    </location>
</feature>
<dbReference type="Proteomes" id="UP000035681">
    <property type="component" value="Unplaced"/>
</dbReference>
<dbReference type="InterPro" id="IPR000408">
    <property type="entry name" value="Reg_chr_condens"/>
</dbReference>
<keyword evidence="17" id="KW-1185">Reference proteome</keyword>
<keyword evidence="12" id="KW-0966">Cell projection</keyword>
<evidence type="ECO:0000256" key="7">
    <source>
        <dbReference type="ARBA" id="ARBA00022723"/>
    </source>
</evidence>
<comment type="catalytic activity">
    <reaction evidence="1">
        <text>[E2 ubiquitin-conjugating enzyme]-S-ubiquitinyl-L-cysteine + [acceptor protein]-L-threonine = [E2 ubiquitin-conjugating enzyme]-L-cysteine + [acceptor protein]-3-O-ubiquitinyl-L-threonine.</text>
        <dbReference type="EC" id="2.3.2.33"/>
    </reaction>
</comment>
<dbReference type="GO" id="GO:0005886">
    <property type="term" value="C:plasma membrane"/>
    <property type="evidence" value="ECO:0007669"/>
    <property type="project" value="TreeGrafter"/>
</dbReference>
<dbReference type="Gene3D" id="2.130.10.30">
    <property type="entry name" value="Regulator of chromosome condensation 1/beta-lactamase-inhibitor protein II"/>
    <property type="match status" value="2"/>
</dbReference>
<reference evidence="18" key="1">
    <citation type="submission" date="2024-02" db="UniProtKB">
        <authorList>
            <consortium name="WormBaseParasite"/>
        </authorList>
    </citation>
    <scope>IDENTIFICATION</scope>
</reference>
<comment type="pathway">
    <text evidence="3">Protein modification; protein ubiquitination.</text>
</comment>
<evidence type="ECO:0000313" key="17">
    <source>
        <dbReference type="Proteomes" id="UP000035681"/>
    </source>
</evidence>
<evidence type="ECO:0000313" key="18">
    <source>
        <dbReference type="WBParaSite" id="TCONS_00000131.p1"/>
    </source>
</evidence>
<dbReference type="InterPro" id="IPR012983">
    <property type="entry name" value="PHR"/>
</dbReference>
<dbReference type="GO" id="GO:0030424">
    <property type="term" value="C:axon"/>
    <property type="evidence" value="ECO:0007669"/>
    <property type="project" value="UniProtKB-SubCell"/>
</dbReference>
<dbReference type="PANTHER" id="PTHR45943:SF1">
    <property type="entry name" value="E3 UBIQUITIN-PROTEIN LIGASE MYCBP2"/>
    <property type="match status" value="1"/>
</dbReference>
<organism evidence="17 18">
    <name type="scientific">Strongyloides stercoralis</name>
    <name type="common">Threadworm</name>
    <dbReference type="NCBI Taxonomy" id="6248"/>
    <lineage>
        <taxon>Eukaryota</taxon>
        <taxon>Metazoa</taxon>
        <taxon>Ecdysozoa</taxon>
        <taxon>Nematoda</taxon>
        <taxon>Chromadorea</taxon>
        <taxon>Rhabditida</taxon>
        <taxon>Tylenchina</taxon>
        <taxon>Panagrolaimomorpha</taxon>
        <taxon>Strongyloidoidea</taxon>
        <taxon>Strongyloididae</taxon>
        <taxon>Strongyloides</taxon>
    </lineage>
</organism>
<dbReference type="CDD" id="cd19799">
    <property type="entry name" value="Bbox2_MYCBP2"/>
    <property type="match status" value="1"/>
</dbReference>
<feature type="transmembrane region" description="Helical" evidence="15">
    <location>
        <begin position="85"/>
        <end position="105"/>
    </location>
</feature>
<dbReference type="PROSITE" id="PS50089">
    <property type="entry name" value="ZF_RING_2"/>
    <property type="match status" value="1"/>
</dbReference>
<keyword evidence="11" id="KW-0862">Zinc</keyword>
<keyword evidence="7" id="KW-0479">Metal-binding</keyword>
<feature type="transmembrane region" description="Helical" evidence="15">
    <location>
        <begin position="20"/>
        <end position="41"/>
    </location>
</feature>
<evidence type="ECO:0000256" key="6">
    <source>
        <dbReference type="ARBA" id="ARBA00022679"/>
    </source>
</evidence>
<dbReference type="InterPro" id="IPR001841">
    <property type="entry name" value="Znf_RING"/>
</dbReference>
<keyword evidence="10" id="KW-0833">Ubl conjugation pathway</keyword>
<dbReference type="PROSITE" id="PS50012">
    <property type="entry name" value="RCC1_3"/>
    <property type="match status" value="1"/>
</dbReference>
<keyword evidence="9 13" id="KW-0863">Zinc-finger</keyword>
<dbReference type="GO" id="GO:0099174">
    <property type="term" value="P:regulation of presynapse organization"/>
    <property type="evidence" value="ECO:0007669"/>
    <property type="project" value="UniProtKB-ARBA"/>
</dbReference>
<dbReference type="InterPro" id="IPR009091">
    <property type="entry name" value="RCC1/BLIP-II"/>
</dbReference>
<dbReference type="GO" id="GO:0008582">
    <property type="term" value="P:regulation of synaptic assembly at neuromuscular junction"/>
    <property type="evidence" value="ECO:0007669"/>
    <property type="project" value="TreeGrafter"/>
</dbReference>
<evidence type="ECO:0000256" key="9">
    <source>
        <dbReference type="ARBA" id="ARBA00022771"/>
    </source>
</evidence>
<evidence type="ECO:0000256" key="15">
    <source>
        <dbReference type="SAM" id="Phobius"/>
    </source>
</evidence>
<dbReference type="CDD" id="cd16463">
    <property type="entry name" value="RING-H2_PHR"/>
    <property type="match status" value="1"/>
</dbReference>
<evidence type="ECO:0000256" key="8">
    <source>
        <dbReference type="ARBA" id="ARBA00022737"/>
    </source>
</evidence>
<name>A0AAF5HX86_STRER</name>
<dbReference type="GO" id="GO:0005634">
    <property type="term" value="C:nucleus"/>
    <property type="evidence" value="ECO:0007669"/>
    <property type="project" value="TreeGrafter"/>
</dbReference>
<dbReference type="PANTHER" id="PTHR45943">
    <property type="entry name" value="E3 UBIQUITIN-PROTEIN LIGASE MYCBP2"/>
    <property type="match status" value="1"/>
</dbReference>
<evidence type="ECO:0000256" key="12">
    <source>
        <dbReference type="ARBA" id="ARBA00023273"/>
    </source>
</evidence>
<dbReference type="SMART" id="SM00184">
    <property type="entry name" value="RING"/>
    <property type="match status" value="1"/>
</dbReference>
<dbReference type="EC" id="2.3.2.33" evidence="5"/>
<dbReference type="InterPro" id="IPR013083">
    <property type="entry name" value="Znf_RING/FYVE/PHD"/>
</dbReference>
<feature type="repeat" description="RCC1" evidence="14">
    <location>
        <begin position="1172"/>
        <end position="1228"/>
    </location>
</feature>